<dbReference type="EMBL" id="WIGM01000289">
    <property type="protein sequence ID" value="KAF6830251.1"/>
    <property type="molecule type" value="Genomic_DNA"/>
</dbReference>
<dbReference type="AlphaFoldDB" id="A0A8H6NF48"/>
<protein>
    <submittedName>
        <fullName evidence="1">Uncharacterized protein</fullName>
    </submittedName>
</protein>
<proteinExistence type="predicted"/>
<dbReference type="Proteomes" id="UP000639643">
    <property type="component" value="Unassembled WGS sequence"/>
</dbReference>
<evidence type="ECO:0000313" key="1">
    <source>
        <dbReference type="EMBL" id="KAF6830251.1"/>
    </source>
</evidence>
<name>A0A8H6NF48_9PEZI</name>
<dbReference type="OrthoDB" id="3636801at2759"/>
<sequence length="101" mass="11050">MPKLKKLYLPYSSELDLGLDGGPLCGNMFDGEDGERLRIQMAMESIEAMERAGEIVRAALPGLKGVKVGNSYGNFTTDGEGRNVTVWPWSGGRVEEWINGD</sequence>
<organism evidence="1 2">
    <name type="scientific">Colletotrichum musicola</name>
    <dbReference type="NCBI Taxonomy" id="2175873"/>
    <lineage>
        <taxon>Eukaryota</taxon>
        <taxon>Fungi</taxon>
        <taxon>Dikarya</taxon>
        <taxon>Ascomycota</taxon>
        <taxon>Pezizomycotina</taxon>
        <taxon>Sordariomycetes</taxon>
        <taxon>Hypocreomycetidae</taxon>
        <taxon>Glomerellales</taxon>
        <taxon>Glomerellaceae</taxon>
        <taxon>Colletotrichum</taxon>
        <taxon>Colletotrichum orchidearum species complex</taxon>
    </lineage>
</organism>
<reference evidence="1" key="1">
    <citation type="journal article" date="2020" name="Phytopathology">
        <title>Genome Sequence Resources of Colletotrichum truncatum, C. plurivorum, C. musicola, and C. sojae: Four Species Pathogenic to Soybean (Glycine max).</title>
        <authorList>
            <person name="Rogerio F."/>
            <person name="Boufleur T.R."/>
            <person name="Ciampi-Guillardi M."/>
            <person name="Sukno S.A."/>
            <person name="Thon M.R."/>
            <person name="Massola Junior N.S."/>
            <person name="Baroncelli R."/>
        </authorList>
    </citation>
    <scope>NUCLEOTIDE SEQUENCE</scope>
    <source>
        <strain evidence="1">LFN0074</strain>
    </source>
</reference>
<comment type="caution">
    <text evidence="1">The sequence shown here is derived from an EMBL/GenBank/DDBJ whole genome shotgun (WGS) entry which is preliminary data.</text>
</comment>
<gene>
    <name evidence="1" type="ORF">CMUS01_07832</name>
</gene>
<accession>A0A8H6NF48</accession>
<evidence type="ECO:0000313" key="2">
    <source>
        <dbReference type="Proteomes" id="UP000639643"/>
    </source>
</evidence>
<keyword evidence="2" id="KW-1185">Reference proteome</keyword>